<proteinExistence type="predicted"/>
<comment type="caution">
    <text evidence="2">The sequence shown here is derived from an EMBL/GenBank/DDBJ whole genome shotgun (WGS) entry which is preliminary data.</text>
</comment>
<sequence length="218" mass="25380">MKKLFLLSLIVLFGCSSAEMVDNWKNPDIVIFDASKVLLVGMTQNEDARVDFESRLKKEFDVRGVESVRSVDVFDVAFTNSKRTEKELDAFEQQLLDKDFDAILLTKIVGSETKQPLRKTIAQLYREGDGFKEDYRRNQDIYYDEEYYERYTIYHAETSLYCICVDKERSLIWRGNIDLLDPEDIEKTVEDYVDLIITAMEEQDLIFRGEKKGGLTGS</sequence>
<evidence type="ECO:0000256" key="1">
    <source>
        <dbReference type="SAM" id="SignalP"/>
    </source>
</evidence>
<evidence type="ECO:0000313" key="2">
    <source>
        <dbReference type="EMBL" id="NHF59725.1"/>
    </source>
</evidence>
<keyword evidence="1" id="KW-0732">Signal</keyword>
<gene>
    <name evidence="2" type="ORF">FK220_010255</name>
</gene>
<dbReference type="PROSITE" id="PS51257">
    <property type="entry name" value="PROKAR_LIPOPROTEIN"/>
    <property type="match status" value="1"/>
</dbReference>
<organism evidence="2 3">
    <name type="scientific">Pelagihabitans pacificus</name>
    <dbReference type="NCBI Taxonomy" id="2696054"/>
    <lineage>
        <taxon>Bacteria</taxon>
        <taxon>Pseudomonadati</taxon>
        <taxon>Bacteroidota</taxon>
        <taxon>Flavobacteriia</taxon>
        <taxon>Flavobacteriales</taxon>
        <taxon>Flavobacteriaceae</taxon>
        <taxon>Pelagihabitans</taxon>
    </lineage>
</organism>
<dbReference type="Proteomes" id="UP000707206">
    <property type="component" value="Unassembled WGS sequence"/>
</dbReference>
<dbReference type="EMBL" id="VIKU02000002">
    <property type="protein sequence ID" value="NHF59725.1"/>
    <property type="molecule type" value="Genomic_DNA"/>
</dbReference>
<feature type="signal peptide" evidence="1">
    <location>
        <begin position="1"/>
        <end position="18"/>
    </location>
</feature>
<reference evidence="2" key="2">
    <citation type="submission" date="2020-03" db="EMBL/GenBank/DDBJ databases">
        <title>Flavobacteriaceae bacterium strain TP-CH-4, a member of the family Flavobacteriaceae isolated from a deep-sea seamount.</title>
        <authorList>
            <person name="Zhang D.-C."/>
        </authorList>
    </citation>
    <scope>NUCLEOTIDE SEQUENCE</scope>
    <source>
        <strain evidence="2">TP-CH-4</strain>
    </source>
</reference>
<feature type="chain" id="PRO_5037974689" description="Cardiolipin synthetase" evidence="1">
    <location>
        <begin position="19"/>
        <end position="218"/>
    </location>
</feature>
<protein>
    <recommendedName>
        <fullName evidence="4">Cardiolipin synthetase</fullName>
    </recommendedName>
</protein>
<keyword evidence="3" id="KW-1185">Reference proteome</keyword>
<dbReference type="RefSeq" id="WP_152574215.1">
    <property type="nucleotide sequence ID" value="NZ_VIKU02000002.1"/>
</dbReference>
<accession>A0A967AV37</accession>
<name>A0A967AV37_9FLAO</name>
<dbReference type="AlphaFoldDB" id="A0A967AV37"/>
<evidence type="ECO:0000313" key="3">
    <source>
        <dbReference type="Proteomes" id="UP000707206"/>
    </source>
</evidence>
<evidence type="ECO:0008006" key="4">
    <source>
        <dbReference type="Google" id="ProtNLM"/>
    </source>
</evidence>
<reference evidence="2" key="1">
    <citation type="submission" date="2019-07" db="EMBL/GenBank/DDBJ databases">
        <authorList>
            <person name="De-Chao Zhang Q."/>
        </authorList>
    </citation>
    <scope>NUCLEOTIDE SEQUENCE</scope>
    <source>
        <strain evidence="2">TP-CH-4</strain>
    </source>
</reference>